<dbReference type="GO" id="GO:0005634">
    <property type="term" value="C:nucleus"/>
    <property type="evidence" value="ECO:0007669"/>
    <property type="project" value="UniProtKB-SubCell"/>
</dbReference>
<dbReference type="GO" id="GO:0000166">
    <property type="term" value="F:nucleotide binding"/>
    <property type="evidence" value="ECO:0007669"/>
    <property type="project" value="UniProtKB-KW"/>
</dbReference>
<comment type="function">
    <text evidence="5">Decapping enzyme for NAD-capped RNAs: specifically hydrolyzes the nicotinamide adenine dinucleotide (NAD) cap from a subset of RNAs by removing the entire NAD moiety from the 5'-end of an NAD-capped RNA. The NAD-cap is present at the 5'-end of some RNAs and snoRNAs. In contrast to the canonical 5'-end N7 methylguanosine (m7G) cap, the NAD cap promotes mRNA decay. Also acts as a non-canonical decapping enzyme that removes the entire cap structure of m7G capped or incompletely capped RNAs. Has decapping activity toward incomplete 5'-end m7G cap mRNAs such as unmethylated 5'-end-capped RNA (cap0), while it has no activity toward 2'-O-ribose methylated m7G cap (cap1). Also possesses RNA 5'-pyrophosphohydrolase activity by hydrolyzing the 5'-end triphosphate to release pyrophosphates. Stimulates exoribonuclease activity of Rat1, allowing it to degrade RNAs with stable secondary structure more effectively.</text>
</comment>
<evidence type="ECO:0000313" key="10">
    <source>
        <dbReference type="EMBL" id="KAK4114457.1"/>
    </source>
</evidence>
<dbReference type="RefSeq" id="XP_064672027.1">
    <property type="nucleotide sequence ID" value="XM_064814665.1"/>
</dbReference>
<evidence type="ECO:0000256" key="1">
    <source>
        <dbReference type="ARBA" id="ARBA00001968"/>
    </source>
</evidence>
<keyword evidence="7" id="KW-0378">Hydrolase</keyword>
<dbReference type="InterPro" id="IPR013961">
    <property type="entry name" value="RAI1"/>
</dbReference>
<reference evidence="10" key="2">
    <citation type="submission" date="2023-05" db="EMBL/GenBank/DDBJ databases">
        <authorList>
            <consortium name="Lawrence Berkeley National Laboratory"/>
            <person name="Steindorff A."/>
            <person name="Hensen N."/>
            <person name="Bonometti L."/>
            <person name="Westerberg I."/>
            <person name="Brannstrom I.O."/>
            <person name="Guillou S."/>
            <person name="Cros-Aarteil S."/>
            <person name="Calhoun S."/>
            <person name="Haridas S."/>
            <person name="Kuo A."/>
            <person name="Mondo S."/>
            <person name="Pangilinan J."/>
            <person name="Riley R."/>
            <person name="Labutti K."/>
            <person name="Andreopoulos B."/>
            <person name="Lipzen A."/>
            <person name="Chen C."/>
            <person name="Yanf M."/>
            <person name="Daum C."/>
            <person name="Ng V."/>
            <person name="Clum A."/>
            <person name="Ohm R."/>
            <person name="Martin F."/>
            <person name="Silar P."/>
            <person name="Natvig D."/>
            <person name="Lalanne C."/>
            <person name="Gautier V."/>
            <person name="Ament-Velasquez S.L."/>
            <person name="Kruys A."/>
            <person name="Hutchinson M.I."/>
            <person name="Powell A.J."/>
            <person name="Barry K."/>
            <person name="Miller A.N."/>
            <person name="Grigoriev I.V."/>
            <person name="Debuchy R."/>
            <person name="Gladieux P."/>
            <person name="Thoren M.H."/>
            <person name="Johannesson H."/>
        </authorList>
    </citation>
    <scope>NUCLEOTIDE SEQUENCE</scope>
    <source>
        <strain evidence="10">CBS 508.74</strain>
    </source>
</reference>
<dbReference type="Proteomes" id="UP001302812">
    <property type="component" value="Unassembled WGS sequence"/>
</dbReference>
<proteinExistence type="inferred from homology"/>
<comment type="subcellular location">
    <subcellularLocation>
        <location evidence="7">Nucleus</location>
    </subcellularLocation>
</comment>
<dbReference type="EC" id="3.6.1.-" evidence="7"/>
<dbReference type="GO" id="GO:0034353">
    <property type="term" value="F:mRNA 5'-diphosphatase activity"/>
    <property type="evidence" value="ECO:0007669"/>
    <property type="project" value="TreeGrafter"/>
</dbReference>
<name>A0AAN6YUP4_9PEZI</name>
<dbReference type="GO" id="GO:0005829">
    <property type="term" value="C:cytosol"/>
    <property type="evidence" value="ECO:0007669"/>
    <property type="project" value="TreeGrafter"/>
</dbReference>
<reference evidence="10" key="1">
    <citation type="journal article" date="2023" name="Mol. Phylogenet. Evol.">
        <title>Genome-scale phylogeny and comparative genomics of the fungal order Sordariales.</title>
        <authorList>
            <person name="Hensen N."/>
            <person name="Bonometti L."/>
            <person name="Westerberg I."/>
            <person name="Brannstrom I.O."/>
            <person name="Guillou S."/>
            <person name="Cros-Aarteil S."/>
            <person name="Calhoun S."/>
            <person name="Haridas S."/>
            <person name="Kuo A."/>
            <person name="Mondo S."/>
            <person name="Pangilinan J."/>
            <person name="Riley R."/>
            <person name="LaButti K."/>
            <person name="Andreopoulos B."/>
            <person name="Lipzen A."/>
            <person name="Chen C."/>
            <person name="Yan M."/>
            <person name="Daum C."/>
            <person name="Ng V."/>
            <person name="Clum A."/>
            <person name="Steindorff A."/>
            <person name="Ohm R.A."/>
            <person name="Martin F."/>
            <person name="Silar P."/>
            <person name="Natvig D.O."/>
            <person name="Lalanne C."/>
            <person name="Gautier V."/>
            <person name="Ament-Velasquez S.L."/>
            <person name="Kruys A."/>
            <person name="Hutchinson M.I."/>
            <person name="Powell A.J."/>
            <person name="Barry K."/>
            <person name="Miller A.N."/>
            <person name="Grigoriev I.V."/>
            <person name="Debuchy R."/>
            <person name="Gladieux P."/>
            <person name="Hiltunen Thoren M."/>
            <person name="Johannesson H."/>
        </authorList>
    </citation>
    <scope>NUCLEOTIDE SEQUENCE</scope>
    <source>
        <strain evidence="10">CBS 508.74</strain>
    </source>
</reference>
<dbReference type="EMBL" id="MU853336">
    <property type="protein sequence ID" value="KAK4114457.1"/>
    <property type="molecule type" value="Genomic_DNA"/>
</dbReference>
<accession>A0AAN6YUP4</accession>
<dbReference type="Pfam" id="PF08652">
    <property type="entry name" value="RAI1"/>
    <property type="match status" value="1"/>
</dbReference>
<evidence type="ECO:0000256" key="4">
    <source>
        <dbReference type="ARBA" id="ARBA00044692"/>
    </source>
</evidence>
<evidence type="ECO:0000256" key="2">
    <source>
        <dbReference type="ARBA" id="ARBA00006562"/>
    </source>
</evidence>
<keyword evidence="7" id="KW-0540">Nuclease</keyword>
<dbReference type="GO" id="GO:0004518">
    <property type="term" value="F:nuclease activity"/>
    <property type="evidence" value="ECO:0007669"/>
    <property type="project" value="UniProtKB-KW"/>
</dbReference>
<evidence type="ECO:0000256" key="8">
    <source>
        <dbReference type="SAM" id="MobiDB-lite"/>
    </source>
</evidence>
<comment type="similarity">
    <text evidence="2 7">Belongs to the DXO/Dom3Z family.</text>
</comment>
<evidence type="ECO:0000256" key="5">
    <source>
        <dbReference type="ARBA" id="ARBA00046211"/>
    </source>
</evidence>
<feature type="region of interest" description="Disordered" evidence="8">
    <location>
        <begin position="377"/>
        <end position="407"/>
    </location>
</feature>
<keyword evidence="11" id="KW-1185">Reference proteome</keyword>
<dbReference type="InterPro" id="IPR039039">
    <property type="entry name" value="RAI1-like_fam"/>
</dbReference>
<dbReference type="GeneID" id="89938790"/>
<organism evidence="10 11">
    <name type="scientific">Canariomyces notabilis</name>
    <dbReference type="NCBI Taxonomy" id="2074819"/>
    <lineage>
        <taxon>Eukaryota</taxon>
        <taxon>Fungi</taxon>
        <taxon>Dikarya</taxon>
        <taxon>Ascomycota</taxon>
        <taxon>Pezizomycotina</taxon>
        <taxon>Sordariomycetes</taxon>
        <taxon>Sordariomycetidae</taxon>
        <taxon>Sordariales</taxon>
        <taxon>Chaetomiaceae</taxon>
        <taxon>Canariomyces</taxon>
    </lineage>
</organism>
<sequence>MAMAMALTFPIHGPARYAAASQPVKRPKEFVSFSYDENRNWSLGDKSLKWYYPPNLGADLNKGYDQFISHDDSVDEHLDGLLRAVAKHEEQTNTPIDAHILTWRGMMTKIMAAPYDDEPFEMNATLYRGCIFIEENHEFSQRKKAAENRQVVGNGRYQMSVYQYWGYKFEALCTMPRPWGETSREYIESREDKIVNNAEQYCSVVRTGFGNTIVCLGGEVDAIWDAKPEIPGAPINWVEFKTSAEITHKGQQARFDRKLLKYWIQSFLLGVPKIIVGFRSQDGILKSIKEFDTIKIPQYVQTSSSVKWDGNVCINFTTQFLEWLRSTIKDEGVWRIRRAPGSRNIELFKVEEVGHGDVVADSFMNWRIQLECIQERQKHNEAQSQPEAEPGSSQTQNSDQSSGGVPI</sequence>
<evidence type="ECO:0000256" key="7">
    <source>
        <dbReference type="RuleBase" id="RU367113"/>
    </source>
</evidence>
<feature type="compositionally biased region" description="Polar residues" evidence="8">
    <location>
        <begin position="382"/>
        <end position="407"/>
    </location>
</feature>
<evidence type="ECO:0000313" key="11">
    <source>
        <dbReference type="Proteomes" id="UP001302812"/>
    </source>
</evidence>
<dbReference type="AlphaFoldDB" id="A0AAN6YUP4"/>
<feature type="domain" description="RAI1-like" evidence="9">
    <location>
        <begin position="25"/>
        <end position="363"/>
    </location>
</feature>
<comment type="catalytic activity">
    <reaction evidence="6">
        <text>a 5'-end NAD(+)-phospho-ribonucleoside in mRNA + H2O = a 5'-end phospho-ribonucleoside in mRNA + NAD(+) + H(+)</text>
        <dbReference type="Rhea" id="RHEA:60880"/>
        <dbReference type="Rhea" id="RHEA-COMP:15692"/>
        <dbReference type="Rhea" id="RHEA-COMP:15698"/>
        <dbReference type="ChEBI" id="CHEBI:15377"/>
        <dbReference type="ChEBI" id="CHEBI:15378"/>
        <dbReference type="ChEBI" id="CHEBI:57540"/>
        <dbReference type="ChEBI" id="CHEBI:138282"/>
        <dbReference type="ChEBI" id="CHEBI:144029"/>
    </reaction>
    <physiologicalReaction direction="left-to-right" evidence="6">
        <dbReference type="Rhea" id="RHEA:60881"/>
    </physiologicalReaction>
</comment>
<keyword evidence="7" id="KW-0694">RNA-binding</keyword>
<keyword evidence="7" id="KW-0479">Metal-binding</keyword>
<comment type="catalytic activity">
    <reaction evidence="4">
        <text>a 5'-end triphospho-ribonucleoside in mRNA + H2O = a 5'-end phospho-ribonucleoside in mRNA + diphosphate + H(+)</text>
        <dbReference type="Rhea" id="RHEA:78683"/>
        <dbReference type="Rhea" id="RHEA-COMP:15692"/>
        <dbReference type="Rhea" id="RHEA-COMP:17164"/>
        <dbReference type="ChEBI" id="CHEBI:15377"/>
        <dbReference type="ChEBI" id="CHEBI:15378"/>
        <dbReference type="ChEBI" id="CHEBI:33019"/>
        <dbReference type="ChEBI" id="CHEBI:138282"/>
        <dbReference type="ChEBI" id="CHEBI:167618"/>
    </reaction>
    <physiologicalReaction direction="left-to-right" evidence="4">
        <dbReference type="Rhea" id="RHEA:78684"/>
    </physiologicalReaction>
</comment>
<gene>
    <name evidence="10" type="ORF">N656DRAFT_776590</name>
</gene>
<dbReference type="PANTHER" id="PTHR12395:SF9">
    <property type="entry name" value="DECAPPING AND EXORIBONUCLEASE PROTEIN"/>
    <property type="match status" value="1"/>
</dbReference>
<keyword evidence="7" id="KW-0539">Nucleus</keyword>
<dbReference type="GO" id="GO:0003723">
    <property type="term" value="F:RNA binding"/>
    <property type="evidence" value="ECO:0007669"/>
    <property type="project" value="UniProtKB-KW"/>
</dbReference>
<evidence type="ECO:0000259" key="9">
    <source>
        <dbReference type="Pfam" id="PF08652"/>
    </source>
</evidence>
<evidence type="ECO:0000256" key="3">
    <source>
        <dbReference type="ARBA" id="ARBA00044676"/>
    </source>
</evidence>
<comment type="cofactor">
    <cofactor evidence="1 7">
        <name>a divalent metal cation</name>
        <dbReference type="ChEBI" id="CHEBI:60240"/>
    </cofactor>
</comment>
<dbReference type="GO" id="GO:0110155">
    <property type="term" value="P:NAD-cap decapping"/>
    <property type="evidence" value="ECO:0007669"/>
    <property type="project" value="TreeGrafter"/>
</dbReference>
<evidence type="ECO:0000256" key="6">
    <source>
        <dbReference type="ARBA" id="ARBA00048124"/>
    </source>
</evidence>
<keyword evidence="7" id="KW-0547">Nucleotide-binding</keyword>
<dbReference type="GO" id="GO:0046872">
    <property type="term" value="F:metal ion binding"/>
    <property type="evidence" value="ECO:0007669"/>
    <property type="project" value="UniProtKB-KW"/>
</dbReference>
<comment type="caution">
    <text evidence="10">The sequence shown here is derived from an EMBL/GenBank/DDBJ whole genome shotgun (WGS) entry which is preliminary data.</text>
</comment>
<protein>
    <recommendedName>
        <fullName evidence="7">Decapping nuclease</fullName>
        <ecNumber evidence="7">3.6.1.-</ecNumber>
    </recommendedName>
</protein>
<comment type="catalytic activity">
    <reaction evidence="3">
        <text>a 5'-end (N(7)-methyl 5'-triphosphoguanosine)-ribonucleoside-ribonucleotide in mRNA + H2O = a (N(7)-methyl 5'-triphosphoguanosine)-nucleoside + a 5'-end phospho-ribonucleoside in mRNA + H(+)</text>
        <dbReference type="Rhea" id="RHEA:66928"/>
        <dbReference type="Rhea" id="RHEA-COMP:15692"/>
        <dbReference type="Rhea" id="RHEA-COMP:17313"/>
        <dbReference type="ChEBI" id="CHEBI:15377"/>
        <dbReference type="ChEBI" id="CHEBI:15378"/>
        <dbReference type="ChEBI" id="CHEBI:138282"/>
        <dbReference type="ChEBI" id="CHEBI:172876"/>
        <dbReference type="ChEBI" id="CHEBI:172877"/>
    </reaction>
    <physiologicalReaction direction="left-to-right" evidence="3">
        <dbReference type="Rhea" id="RHEA:66929"/>
    </physiologicalReaction>
</comment>
<dbReference type="PANTHER" id="PTHR12395">
    <property type="entry name" value="DOM-3 RELATED"/>
    <property type="match status" value="1"/>
</dbReference>
<dbReference type="GO" id="GO:0000956">
    <property type="term" value="P:nuclear-transcribed mRNA catabolic process"/>
    <property type="evidence" value="ECO:0007669"/>
    <property type="project" value="TreeGrafter"/>
</dbReference>